<evidence type="ECO:0000313" key="2">
    <source>
        <dbReference type="Proteomes" id="UP000199515"/>
    </source>
</evidence>
<dbReference type="EMBL" id="FNON01000002">
    <property type="protein sequence ID" value="SDX09844.1"/>
    <property type="molecule type" value="Genomic_DNA"/>
</dbReference>
<evidence type="ECO:0000313" key="1">
    <source>
        <dbReference type="EMBL" id="SDX09844.1"/>
    </source>
</evidence>
<dbReference type="AlphaFoldDB" id="A0A1H2YYV7"/>
<accession>A0A1H2YYV7</accession>
<dbReference type="Proteomes" id="UP000199515">
    <property type="component" value="Unassembled WGS sequence"/>
</dbReference>
<name>A0A1H2YYV7_9PSEU</name>
<reference evidence="1 2" key="1">
    <citation type="submission" date="2016-10" db="EMBL/GenBank/DDBJ databases">
        <authorList>
            <person name="de Groot N.N."/>
        </authorList>
    </citation>
    <scope>NUCLEOTIDE SEQUENCE [LARGE SCALE GENOMIC DNA]</scope>
    <source>
        <strain evidence="1 2">CPCC 202699</strain>
    </source>
</reference>
<keyword evidence="2" id="KW-1185">Reference proteome</keyword>
<sequence length="286" mass="30498">MPDPVEIAVDALLPEPPEMSERAYADGLARLRAATSGRLVTTSPAAVRPIPRRRLLPLAAAAAAVAAVGTAVVLSRGNDGRVPIAHFTDLKLRPGQYLHVHVEAFTATTHQITELWVPADRHDEWQRIVRTEPADHGDGTAVGADGFFGQFDPLLLDGISRQRALDSLPRDPREILVYLQGFKHGSASPVGKIATLLTAPAPADARHALCELMAMIPGTIIDENGWSAGHRAVAFTNVMTPNNQITVYLSPENGQVVGLAGDVGPGGRYSSQTYTYAVVDGMGIRP</sequence>
<gene>
    <name evidence="1" type="ORF">SAMN05421504_102302</name>
</gene>
<dbReference type="OrthoDB" id="3701229at2"/>
<proteinExistence type="predicted"/>
<organism evidence="1 2">
    <name type="scientific">Amycolatopsis xylanica</name>
    <dbReference type="NCBI Taxonomy" id="589385"/>
    <lineage>
        <taxon>Bacteria</taxon>
        <taxon>Bacillati</taxon>
        <taxon>Actinomycetota</taxon>
        <taxon>Actinomycetes</taxon>
        <taxon>Pseudonocardiales</taxon>
        <taxon>Pseudonocardiaceae</taxon>
        <taxon>Amycolatopsis</taxon>
    </lineage>
</organism>
<protein>
    <submittedName>
        <fullName evidence="1">Uncharacterized protein</fullName>
    </submittedName>
</protein>
<dbReference type="RefSeq" id="WP_091288211.1">
    <property type="nucleotide sequence ID" value="NZ_FNON01000002.1"/>
</dbReference>
<dbReference type="STRING" id="589385.SAMN05421504_102302"/>